<sequence length="102" mass="11556">MDRNRQLLNIDTVAAPKVPDISLDISPSDYEEEVQNEIDTDFRTEVDTQDDGQFDDGNNKENESVIDERASDEENATEGEANSYGKTIKKREQKGNFQTKKA</sequence>
<protein>
    <submittedName>
        <fullName evidence="2">Uncharacterized protein</fullName>
    </submittedName>
</protein>
<feature type="region of interest" description="Disordered" evidence="1">
    <location>
        <begin position="23"/>
        <end position="102"/>
    </location>
</feature>
<dbReference type="EMBL" id="JANEYF010004781">
    <property type="protein sequence ID" value="KAJ8930101.1"/>
    <property type="molecule type" value="Genomic_DNA"/>
</dbReference>
<reference evidence="2" key="1">
    <citation type="journal article" date="2023" name="Insect Mol. Biol.">
        <title>Genome sequencing provides insights into the evolution of gene families encoding plant cell wall-degrading enzymes in longhorned beetles.</title>
        <authorList>
            <person name="Shin N.R."/>
            <person name="Okamura Y."/>
            <person name="Kirsch R."/>
            <person name="Pauchet Y."/>
        </authorList>
    </citation>
    <scope>NUCLEOTIDE SEQUENCE</scope>
    <source>
        <strain evidence="2">RBIC_L_NR</strain>
    </source>
</reference>
<proteinExistence type="predicted"/>
<name>A0AAV8WWS3_9CUCU</name>
<accession>A0AAV8WWS3</accession>
<evidence type="ECO:0000313" key="3">
    <source>
        <dbReference type="Proteomes" id="UP001162156"/>
    </source>
</evidence>
<feature type="compositionally biased region" description="Acidic residues" evidence="1">
    <location>
        <begin position="29"/>
        <end position="39"/>
    </location>
</feature>
<evidence type="ECO:0000313" key="2">
    <source>
        <dbReference type="EMBL" id="KAJ8930101.1"/>
    </source>
</evidence>
<comment type="caution">
    <text evidence="2">The sequence shown here is derived from an EMBL/GenBank/DDBJ whole genome shotgun (WGS) entry which is preliminary data.</text>
</comment>
<organism evidence="2 3">
    <name type="scientific">Rhamnusium bicolor</name>
    <dbReference type="NCBI Taxonomy" id="1586634"/>
    <lineage>
        <taxon>Eukaryota</taxon>
        <taxon>Metazoa</taxon>
        <taxon>Ecdysozoa</taxon>
        <taxon>Arthropoda</taxon>
        <taxon>Hexapoda</taxon>
        <taxon>Insecta</taxon>
        <taxon>Pterygota</taxon>
        <taxon>Neoptera</taxon>
        <taxon>Endopterygota</taxon>
        <taxon>Coleoptera</taxon>
        <taxon>Polyphaga</taxon>
        <taxon>Cucujiformia</taxon>
        <taxon>Chrysomeloidea</taxon>
        <taxon>Cerambycidae</taxon>
        <taxon>Lepturinae</taxon>
        <taxon>Rhagiini</taxon>
        <taxon>Rhamnusium</taxon>
    </lineage>
</organism>
<keyword evidence="3" id="KW-1185">Reference proteome</keyword>
<dbReference type="AlphaFoldDB" id="A0AAV8WWS3"/>
<feature type="compositionally biased region" description="Basic and acidic residues" evidence="1">
    <location>
        <begin position="57"/>
        <end position="69"/>
    </location>
</feature>
<gene>
    <name evidence="2" type="ORF">NQ314_017146</name>
</gene>
<evidence type="ECO:0000256" key="1">
    <source>
        <dbReference type="SAM" id="MobiDB-lite"/>
    </source>
</evidence>
<dbReference type="Proteomes" id="UP001162156">
    <property type="component" value="Unassembled WGS sequence"/>
</dbReference>